<keyword evidence="2" id="KW-0997">Cell inner membrane</keyword>
<dbReference type="EC" id="2.4.1.325" evidence="6"/>
<reference evidence="6" key="1">
    <citation type="submission" date="2022-12" db="EMBL/GenBank/DDBJ databases">
        <title>Clostridium sp. nov., isolated from industrial wastewater.</title>
        <authorList>
            <person name="Jiayan W."/>
        </authorList>
    </citation>
    <scope>NUCLEOTIDE SEQUENCE</scope>
    <source>
        <strain evidence="6">ZC22-4</strain>
    </source>
</reference>
<evidence type="ECO:0000256" key="2">
    <source>
        <dbReference type="ARBA" id="ARBA00022519"/>
    </source>
</evidence>
<evidence type="ECO:0000256" key="3">
    <source>
        <dbReference type="ARBA" id="ARBA00022676"/>
    </source>
</evidence>
<proteinExistence type="predicted"/>
<dbReference type="Gene3D" id="3.40.50.720">
    <property type="entry name" value="NAD(P)-binding Rossmann-like Domain"/>
    <property type="match status" value="1"/>
</dbReference>
<comment type="caution">
    <text evidence="6">The sequence shown here is derived from an EMBL/GenBank/DDBJ whole genome shotgun (WGS) entry which is preliminary data.</text>
</comment>
<evidence type="ECO:0000313" key="6">
    <source>
        <dbReference type="EMBL" id="MCY6959563.1"/>
    </source>
</evidence>
<dbReference type="Pfam" id="PF07429">
    <property type="entry name" value="Glyco_transf_56"/>
    <property type="match status" value="1"/>
</dbReference>
<gene>
    <name evidence="6" type="ORF">OW729_13165</name>
</gene>
<dbReference type="InterPro" id="IPR029063">
    <property type="entry name" value="SAM-dependent_MTases_sf"/>
</dbReference>
<sequence length="500" mass="60050">MSKKEKIIFFGASKMGEAAYVLLKDNYDIVCFCDNDKNKWGKNFCGVEIISPESLKKDELKNIQVIITSMYYKEIGKQLEMMEIQNYQVFDFKFRYKEEVQYCNERYKEFKHIIDNSYFNNKNHIKNLHLMQDSFYNKKFIEFVNENFLQDEHKFIIIKPSDYELKYIDNIDNYDNVEILYQEYFEPKLYYYVKSSEKVFIHYLYDYICEFIYKYDIGKNVELNWKVWGGDFYNIEDFCLYDEGTKQLLRNLGLGNLLEKQVDKKYKNYRKKTLENITYILCGFKYDYDLIINQYKCDAVYRKMFYQNPIDFEKLDNIKNKSPLNLKEKYKYVIMVGNSADPSNNHIEILEQLKRFRDEDLCVIVPLSYGVKKYADYIKKEGERILGDKFIALMEFYSSEDYYNILNEVDVCIMNHNRPQGVGNIFTLMYLEKKVMIKPNVSTYKGIKELGGNVFDVSGISNSLEKLIYIDDNSKFMNRNIFFENLKKTISKEAYLKIFE</sequence>
<protein>
    <submittedName>
        <fullName evidence="6">TDP-N-acetylfucosamine:lipid II N-acetylfucosaminyltransferase</fullName>
        <ecNumber evidence="6">2.4.1.325</ecNumber>
    </submittedName>
</protein>
<dbReference type="Proteomes" id="UP001144612">
    <property type="component" value="Unassembled WGS sequence"/>
</dbReference>
<organism evidence="6 7">
    <name type="scientific">Clostridium brassicae</name>
    <dbReference type="NCBI Taxonomy" id="2999072"/>
    <lineage>
        <taxon>Bacteria</taxon>
        <taxon>Bacillati</taxon>
        <taxon>Bacillota</taxon>
        <taxon>Clostridia</taxon>
        <taxon>Eubacteriales</taxon>
        <taxon>Clostridiaceae</taxon>
        <taxon>Clostridium</taxon>
    </lineage>
</organism>
<evidence type="ECO:0000313" key="7">
    <source>
        <dbReference type="Proteomes" id="UP001144612"/>
    </source>
</evidence>
<dbReference type="SUPFAM" id="SSF53756">
    <property type="entry name" value="UDP-Glycosyltransferase/glycogen phosphorylase"/>
    <property type="match status" value="1"/>
</dbReference>
<dbReference type="EMBL" id="JAPQFJ010000014">
    <property type="protein sequence ID" value="MCY6959563.1"/>
    <property type="molecule type" value="Genomic_DNA"/>
</dbReference>
<dbReference type="Gene3D" id="3.40.50.2000">
    <property type="entry name" value="Glycogen Phosphorylase B"/>
    <property type="match status" value="1"/>
</dbReference>
<name>A0ABT4DB78_9CLOT</name>
<keyword evidence="1" id="KW-1003">Cell membrane</keyword>
<dbReference type="GO" id="GO:0102031">
    <property type="term" value="F:4-acetamido-4,6-dideoxy-D-galactose transferase activity"/>
    <property type="evidence" value="ECO:0007669"/>
    <property type="project" value="UniProtKB-EC"/>
</dbReference>
<keyword evidence="4 6" id="KW-0808">Transferase</keyword>
<evidence type="ECO:0000256" key="4">
    <source>
        <dbReference type="ARBA" id="ARBA00022679"/>
    </source>
</evidence>
<accession>A0ABT4DB78</accession>
<dbReference type="SUPFAM" id="SSF53335">
    <property type="entry name" value="S-adenosyl-L-methionine-dependent methyltransferases"/>
    <property type="match status" value="1"/>
</dbReference>
<keyword evidence="3 6" id="KW-0328">Glycosyltransferase</keyword>
<dbReference type="RefSeq" id="WP_268061994.1">
    <property type="nucleotide sequence ID" value="NZ_JAPQFJ010000014.1"/>
</dbReference>
<evidence type="ECO:0000256" key="5">
    <source>
        <dbReference type="ARBA" id="ARBA00023136"/>
    </source>
</evidence>
<dbReference type="InterPro" id="IPR009993">
    <property type="entry name" value="WecF"/>
</dbReference>
<keyword evidence="7" id="KW-1185">Reference proteome</keyword>
<evidence type="ECO:0000256" key="1">
    <source>
        <dbReference type="ARBA" id="ARBA00022475"/>
    </source>
</evidence>
<keyword evidence="5" id="KW-0472">Membrane</keyword>